<proteinExistence type="predicted"/>
<feature type="region of interest" description="Disordered" evidence="3">
    <location>
        <begin position="168"/>
        <end position="270"/>
    </location>
</feature>
<dbReference type="STRING" id="1169540.A0A0G4FL87"/>
<feature type="compositionally biased region" description="Basic residues" evidence="3">
    <location>
        <begin position="1541"/>
        <end position="1551"/>
    </location>
</feature>
<feature type="compositionally biased region" description="Low complexity" evidence="3">
    <location>
        <begin position="1624"/>
        <end position="1635"/>
    </location>
</feature>
<organism evidence="5 6">
    <name type="scientific">Vitrella brassicaformis (strain CCMP3155)</name>
    <dbReference type="NCBI Taxonomy" id="1169540"/>
    <lineage>
        <taxon>Eukaryota</taxon>
        <taxon>Sar</taxon>
        <taxon>Alveolata</taxon>
        <taxon>Colpodellida</taxon>
        <taxon>Vitrellaceae</taxon>
        <taxon>Vitrella</taxon>
    </lineage>
</organism>
<feature type="region of interest" description="Disordered" evidence="3">
    <location>
        <begin position="1537"/>
        <end position="1635"/>
    </location>
</feature>
<dbReference type="InParanoid" id="A0A0G4FL87"/>
<evidence type="ECO:0000256" key="1">
    <source>
        <dbReference type="PROSITE-ProRule" id="PRU00175"/>
    </source>
</evidence>
<feature type="compositionally biased region" description="Basic and acidic residues" evidence="3">
    <location>
        <begin position="1403"/>
        <end position="1421"/>
    </location>
</feature>
<feature type="compositionally biased region" description="Low complexity" evidence="3">
    <location>
        <begin position="56"/>
        <end position="77"/>
    </location>
</feature>
<keyword evidence="2" id="KW-0175">Coiled coil</keyword>
<feature type="compositionally biased region" description="Basic and acidic residues" evidence="3">
    <location>
        <begin position="1571"/>
        <end position="1581"/>
    </location>
</feature>
<dbReference type="InterPro" id="IPR013083">
    <property type="entry name" value="Znf_RING/FYVE/PHD"/>
</dbReference>
<dbReference type="Gene3D" id="3.80.10.10">
    <property type="entry name" value="Ribonuclease Inhibitor"/>
    <property type="match status" value="1"/>
</dbReference>
<keyword evidence="1" id="KW-0863">Zinc-finger</keyword>
<dbReference type="PANTHER" id="PTHR23159:SF60">
    <property type="entry name" value="SPINDLE ASSEMBLY ABNORMAL PROTEIN 4"/>
    <property type="match status" value="1"/>
</dbReference>
<sequence>MEAEEGLAFSDTAADRSPDHTSANQQKQPQQQQHMHMKGTSAEEGSGGSERRGDESSGSDLGVGAVSASSAQPAGGSPRQESTLATDGGPQLFDEAESRQLCSEVLTEVLLSEAIDTHQDHHQQRHQRPCARHAQSMRLCPISSPPAVCGVAMQQQGGCPGMMEGARHGGGPVDDSDAIVDTTPDQFPSTSVDSSTSSLMQKQHQQAVDLTSSINPSPMVAAAASEQQPSESPSHPPPPSVPAPAPPKKQPKANARQARSGSGCTIDGVLASSSDDKVPALHPSAAIDPSVVESAAASLCSARDATVACVAASSHSEGVADRHDADRHSSPRLFDEAEPRSAAPSPIGVRTSGGAEGAASQRSAVVSSMEAALDALARGEVDVFVDHVDKIREEVAPLPAGHPLYVQFRQSLVRKKAAPTQGSEPSLADRAVGLLLADNEPSHQAAAASFLGWLFRSGYGFGAGWRPLFSLLADAAMQRRTLADQVFDAALYAMYGWMAAGMSLDHLREALRQHILSHIDSLAETVAVSSDRLVVSRTSRLLGGVFIGAHRRLCCHSTLVSMCRSVLARPAALSKMGAALHEHAPCDWSPMEVWWCLTPALAMADVGHKEKLSQTAFLSGAMAILQNDRLTKDDMCGSFVVESCAALINTMVDRVEYAACDGILVLMGTLIARAATKEWRLSTTTFVCTAAMLTLRKLSAYGSRRVLRGEWKDNPIARQCIQMEASFLSLTAASPDVLEEVLDHIGRLRRQMETVDRLVQLEADPQREAARQRNMKNPVVQLLSDKKILHLIYTSRPRKFTASLVRRFAYSCRSLLKALCPVRAPGRISPSWCRELMVSRAEFTVTDQGTLTASLARYSSEAMLLLPIEWECSSTADDVSDLSSFLESADKLTELQVTGVDLRELPDDECARLAQAIGRLPSLEVLNLAQGKMSPPFIHRLAALLKVARDGTGDISSDSPSPPSESSSRDVTRTPSTSSAAVSAGPAADQQHRGGADVGRTSTKDRPFSRLRMMFVTVCSMSFGSYLSLLEGLCGRSFAKLELLVSVDSDGAKCNDADKLVQASCLQSALRRFFATVSTPRLTMISTFVEGLEPSSVADIVVHAATSGLATNPNRAVLKDFHLDASATTTEALLTFAVKNLTLSVLGLYASDSLGRLIRGGFLWTGGILSISRFTSLLREAVGKAHAARESELVDARSVTERQWAADDARLPPPADAAEEDRRRAARETREERLQATEKHIRCKPPFVLALTNVPLVDPSTPDVIRTVIEMIASINGRFDYEEPVILTKLQSVPDSHYVDPSSRLPKHLCEVLVRSYDSMNPLGWWQRAKEEALTLLKLYMSSVCGPELHYFEDPFSVTAADWHRYCACVAELEHFADYQDDVDTAHADIADLGWQIVPGASPDDRRASDEKGEQPAVMEKDRDEVLQQKIAHMGAKKKRLQVIRELLPTLQARLTDLKAQKENAVASKADKGDTSTIDGKITSLTAQITKHATEQRALITEIDALQRFVAGEEPGKAATPKSRCDMMREEMRERLEVKQKLKAKKERRMKRQADKTTDEAVSAQMAAEEAAARKSEKDLLRSIGDPVSSDDDQQQHGGGGQHGGESGKRAKKKRRPKNKRPRAAPAAPAGPFSSAAASNLLEDSSPSVREGEGEVDDDLELAEGLLETPSNAPSESHDSLFYSASPAAAAAAAASASSESLQPPSWLQLPLHGGREFDALLPGHEGRRMVGESVGHLGGHDGEGADAMGARVAELERQIEAMRREAMQREAAAQQQINTANEESDRLREAQMASEQSLAAALAANEQLQADMRQANAVHCAQHRRLTSDIDREKRLNQQQAAEMGQLQHHLERHKSAAAEREASLRQENASQAQEVASLGEANRALQADLDELRSNHIDKLTETFEGLTTEAELSGFAMQLTDRQTAIMTTELPRLAALIARVQQRARERGEAELREQMRQEMQQSTQRAREEATECQVCQETERSVVLQPCGHFCICQQCAQNLNPPECPLCRQVFTGWTNAIFS</sequence>
<dbReference type="PROSITE" id="PS50089">
    <property type="entry name" value="ZF_RING_2"/>
    <property type="match status" value="1"/>
</dbReference>
<dbReference type="Proteomes" id="UP000041254">
    <property type="component" value="Unassembled WGS sequence"/>
</dbReference>
<dbReference type="InterPro" id="IPR001841">
    <property type="entry name" value="Znf_RING"/>
</dbReference>
<evidence type="ECO:0000313" key="5">
    <source>
        <dbReference type="EMBL" id="CEM14752.1"/>
    </source>
</evidence>
<dbReference type="EMBL" id="CDMY01000457">
    <property type="protein sequence ID" value="CEM14752.1"/>
    <property type="molecule type" value="Genomic_DNA"/>
</dbReference>
<keyword evidence="6" id="KW-1185">Reference proteome</keyword>
<feature type="compositionally biased region" description="Polar residues" evidence="3">
    <location>
        <begin position="199"/>
        <end position="216"/>
    </location>
</feature>
<dbReference type="InterPro" id="IPR032675">
    <property type="entry name" value="LRR_dom_sf"/>
</dbReference>
<feature type="compositionally biased region" description="Low complexity" evidence="3">
    <location>
        <begin position="220"/>
        <end position="233"/>
    </location>
</feature>
<evidence type="ECO:0000256" key="3">
    <source>
        <dbReference type="SAM" id="MobiDB-lite"/>
    </source>
</evidence>
<feature type="compositionally biased region" description="Basic and acidic residues" evidence="3">
    <location>
        <begin position="318"/>
        <end position="339"/>
    </location>
</feature>
<dbReference type="Pfam" id="PF13920">
    <property type="entry name" value="zf-C3HC4_3"/>
    <property type="match status" value="1"/>
</dbReference>
<feature type="region of interest" description="Disordered" evidence="3">
    <location>
        <begin position="315"/>
        <end position="356"/>
    </location>
</feature>
<dbReference type="VEuPathDB" id="CryptoDB:Vbra_21474"/>
<dbReference type="GO" id="GO:0008270">
    <property type="term" value="F:zinc ion binding"/>
    <property type="evidence" value="ECO:0007669"/>
    <property type="project" value="UniProtKB-KW"/>
</dbReference>
<feature type="region of interest" description="Disordered" evidence="3">
    <location>
        <begin position="952"/>
        <end position="1004"/>
    </location>
</feature>
<dbReference type="CDD" id="cd16649">
    <property type="entry name" value="mRING-HC-C3HC5_CGRF1-like"/>
    <property type="match status" value="1"/>
</dbReference>
<feature type="region of interest" description="Disordered" evidence="3">
    <location>
        <begin position="1"/>
        <end position="91"/>
    </location>
</feature>
<dbReference type="Gene3D" id="3.30.40.10">
    <property type="entry name" value="Zinc/RING finger domain, C3HC4 (zinc finger)"/>
    <property type="match status" value="1"/>
</dbReference>
<dbReference type="SUPFAM" id="SSF57850">
    <property type="entry name" value="RING/U-box"/>
    <property type="match status" value="1"/>
</dbReference>
<feature type="compositionally biased region" description="Low complexity" evidence="3">
    <location>
        <begin position="25"/>
        <end position="34"/>
    </location>
</feature>
<name>A0A0G4FL87_VITBC</name>
<keyword evidence="1" id="KW-0862">Zinc</keyword>
<reference evidence="5 6" key="1">
    <citation type="submission" date="2014-11" db="EMBL/GenBank/DDBJ databases">
        <authorList>
            <person name="Zhu J."/>
            <person name="Qi W."/>
            <person name="Song R."/>
        </authorList>
    </citation>
    <scope>NUCLEOTIDE SEQUENCE [LARGE SCALE GENOMIC DNA]</scope>
</reference>
<feature type="domain" description="RING-type" evidence="4">
    <location>
        <begin position="1978"/>
        <end position="2015"/>
    </location>
</feature>
<feature type="compositionally biased region" description="Low complexity" evidence="3">
    <location>
        <begin position="1560"/>
        <end position="1570"/>
    </location>
</feature>
<keyword evidence="1" id="KW-0479">Metal-binding</keyword>
<gene>
    <name evidence="5" type="ORF">Vbra_21474</name>
</gene>
<evidence type="ECO:0000256" key="2">
    <source>
        <dbReference type="SAM" id="Coils"/>
    </source>
</evidence>
<evidence type="ECO:0000313" key="6">
    <source>
        <dbReference type="Proteomes" id="UP000041254"/>
    </source>
</evidence>
<feature type="region of interest" description="Disordered" evidence="3">
    <location>
        <begin position="1206"/>
        <end position="1236"/>
    </location>
</feature>
<accession>A0A0G4FL87</accession>
<feature type="compositionally biased region" description="Pro residues" evidence="3">
    <location>
        <begin position="234"/>
        <end position="248"/>
    </location>
</feature>
<feature type="region of interest" description="Disordered" evidence="3">
    <location>
        <begin position="1842"/>
        <end position="1862"/>
    </location>
</feature>
<feature type="compositionally biased region" description="Low complexity" evidence="3">
    <location>
        <begin position="189"/>
        <end position="198"/>
    </location>
</feature>
<feature type="compositionally biased region" description="Basic and acidic residues" evidence="3">
    <location>
        <begin position="1220"/>
        <end position="1236"/>
    </location>
</feature>
<feature type="coiled-coil region" evidence="2">
    <location>
        <begin position="1746"/>
        <end position="1819"/>
    </location>
</feature>
<feature type="compositionally biased region" description="Basic residues" evidence="3">
    <location>
        <begin position="1610"/>
        <end position="1623"/>
    </location>
</feature>
<dbReference type="PANTHER" id="PTHR23159">
    <property type="entry name" value="CENTROSOMAL PROTEIN 2"/>
    <property type="match status" value="1"/>
</dbReference>
<feature type="region of interest" description="Disordered" evidence="3">
    <location>
        <begin position="1399"/>
        <end position="1421"/>
    </location>
</feature>
<dbReference type="PhylomeDB" id="A0A0G4FL87"/>
<protein>
    <recommendedName>
        <fullName evidence="4">RING-type domain-containing protein</fullName>
    </recommendedName>
</protein>
<evidence type="ECO:0000259" key="4">
    <source>
        <dbReference type="PROSITE" id="PS50089"/>
    </source>
</evidence>
<dbReference type="SMART" id="SM00184">
    <property type="entry name" value="RING"/>
    <property type="match status" value="1"/>
</dbReference>